<keyword evidence="3" id="KW-1185">Reference proteome</keyword>
<comment type="caution">
    <text evidence="2">The sequence shown here is derived from an EMBL/GenBank/DDBJ whole genome shotgun (WGS) entry which is preliminary data.</text>
</comment>
<accession>A0A418MED6</accession>
<dbReference type="AlphaFoldDB" id="A0A418MED6"/>
<sequence>MSEVQPFTQAANQSQVPKQQGEVTKNIKVPPGGSLNNLTSAPATSNVPTTDLPDFDRIRQTARVKPSEQYERPAVCLTVEEGDSKSIVATLGNFSLLIGKAKGGKTFTITIAVAAAIKQDLVLGCIRGTLPADRPIVLYFDTEQGRYHVWRVVKRICALSDMAEPPNLQVYALRSYPTQTRRKFIDWLINQTPNIGLVVIDGVRDLVYDINDGQEATEIANDLLRWTEEKRIHILTVLHQNKGDTNARGHLGTELVNKAETVITLSKDPYDRDVKIVAPEFCRDKEFSPFSFAIDEQGLPYRVGDLNSSSQFPGQPGHTVYPHRRLKPGKLTPATMETHESILAKVFNEQEPTGYAETWRRIKGAAEYLGQPITDALAKEVLTYYQSQGWVRAIKPAKGYPVYSRITTDSLSDPTTVLKPV</sequence>
<reference evidence="2 3" key="1">
    <citation type="submission" date="2018-08" db="EMBL/GenBank/DDBJ databases">
        <title>Fibrisoma montanum sp. nov., isolated from Danxia mountain soil.</title>
        <authorList>
            <person name="Huang Y."/>
        </authorList>
    </citation>
    <scope>NUCLEOTIDE SEQUENCE [LARGE SCALE GENOMIC DNA]</scope>
    <source>
        <strain evidence="2 3">HYT19</strain>
    </source>
</reference>
<proteinExistence type="predicted"/>
<name>A0A418MED6_9BACT</name>
<organism evidence="2 3">
    <name type="scientific">Fibrisoma montanum</name>
    <dbReference type="NCBI Taxonomy" id="2305895"/>
    <lineage>
        <taxon>Bacteria</taxon>
        <taxon>Pseudomonadati</taxon>
        <taxon>Bacteroidota</taxon>
        <taxon>Cytophagia</taxon>
        <taxon>Cytophagales</taxon>
        <taxon>Spirosomataceae</taxon>
        <taxon>Fibrisoma</taxon>
    </lineage>
</organism>
<evidence type="ECO:0000256" key="1">
    <source>
        <dbReference type="SAM" id="MobiDB-lite"/>
    </source>
</evidence>
<feature type="region of interest" description="Disordered" evidence="1">
    <location>
        <begin position="1"/>
        <end position="53"/>
    </location>
</feature>
<feature type="compositionally biased region" description="Polar residues" evidence="1">
    <location>
        <begin position="1"/>
        <end position="23"/>
    </location>
</feature>
<evidence type="ECO:0000313" key="3">
    <source>
        <dbReference type="Proteomes" id="UP000283523"/>
    </source>
</evidence>
<dbReference type="Pfam" id="PF13481">
    <property type="entry name" value="AAA_25"/>
    <property type="match status" value="1"/>
</dbReference>
<protein>
    <recommendedName>
        <fullName evidence="4">Mobilization protein</fullName>
    </recommendedName>
</protein>
<dbReference type="Proteomes" id="UP000283523">
    <property type="component" value="Unassembled WGS sequence"/>
</dbReference>
<gene>
    <name evidence="2" type="ORF">DYU11_07195</name>
</gene>
<feature type="compositionally biased region" description="Polar residues" evidence="1">
    <location>
        <begin position="34"/>
        <end position="49"/>
    </location>
</feature>
<dbReference type="OrthoDB" id="795326at2"/>
<dbReference type="SUPFAM" id="SSF52540">
    <property type="entry name" value="P-loop containing nucleoside triphosphate hydrolases"/>
    <property type="match status" value="1"/>
</dbReference>
<dbReference type="InterPro" id="IPR027417">
    <property type="entry name" value="P-loop_NTPase"/>
</dbReference>
<dbReference type="RefSeq" id="WP_119666984.1">
    <property type="nucleotide sequence ID" value="NZ_QXED01000002.1"/>
</dbReference>
<dbReference type="Gene3D" id="3.40.50.300">
    <property type="entry name" value="P-loop containing nucleotide triphosphate hydrolases"/>
    <property type="match status" value="1"/>
</dbReference>
<evidence type="ECO:0000313" key="2">
    <source>
        <dbReference type="EMBL" id="RIV25097.1"/>
    </source>
</evidence>
<dbReference type="EMBL" id="QXED01000002">
    <property type="protein sequence ID" value="RIV25097.1"/>
    <property type="molecule type" value="Genomic_DNA"/>
</dbReference>
<evidence type="ECO:0008006" key="4">
    <source>
        <dbReference type="Google" id="ProtNLM"/>
    </source>
</evidence>